<evidence type="ECO:0000256" key="4">
    <source>
        <dbReference type="ARBA" id="ARBA00022729"/>
    </source>
</evidence>
<feature type="domain" description="Spore germination protein N-terminal" evidence="10">
    <location>
        <begin position="25"/>
        <end position="189"/>
    </location>
</feature>
<dbReference type="PROSITE" id="PS51257">
    <property type="entry name" value="PROKAR_LIPOPROTEIN"/>
    <property type="match status" value="1"/>
</dbReference>
<dbReference type="InterPro" id="IPR008844">
    <property type="entry name" value="Spore_GerAC-like"/>
</dbReference>
<evidence type="ECO:0000313" key="11">
    <source>
        <dbReference type="EMBL" id="MFE8697488.1"/>
    </source>
</evidence>
<evidence type="ECO:0000259" key="9">
    <source>
        <dbReference type="Pfam" id="PF05504"/>
    </source>
</evidence>
<keyword evidence="5" id="KW-0472">Membrane</keyword>
<keyword evidence="6" id="KW-0564">Palmitate</keyword>
<gene>
    <name evidence="11" type="ORF">ACFYKT_14185</name>
</gene>
<evidence type="ECO:0000256" key="1">
    <source>
        <dbReference type="ARBA" id="ARBA00004635"/>
    </source>
</evidence>
<comment type="caution">
    <text evidence="11">The sequence shown here is derived from an EMBL/GenBank/DDBJ whole genome shotgun (WGS) entry which is preliminary data.</text>
</comment>
<dbReference type="EMBL" id="JBIACJ010000007">
    <property type="protein sequence ID" value="MFE8697488.1"/>
    <property type="molecule type" value="Genomic_DNA"/>
</dbReference>
<evidence type="ECO:0000256" key="8">
    <source>
        <dbReference type="SAM" id="Coils"/>
    </source>
</evidence>
<dbReference type="InterPro" id="IPR057336">
    <property type="entry name" value="GerAC_N"/>
</dbReference>
<dbReference type="InterPro" id="IPR038501">
    <property type="entry name" value="Spore_GerAC_C_sf"/>
</dbReference>
<keyword evidence="7" id="KW-0449">Lipoprotein</keyword>
<dbReference type="PANTHER" id="PTHR35789:SF1">
    <property type="entry name" value="SPORE GERMINATION PROTEIN B3"/>
    <property type="match status" value="1"/>
</dbReference>
<keyword evidence="12" id="KW-1185">Reference proteome</keyword>
<dbReference type="PANTHER" id="PTHR35789">
    <property type="entry name" value="SPORE GERMINATION PROTEIN B3"/>
    <property type="match status" value="1"/>
</dbReference>
<organism evidence="11 12">
    <name type="scientific">Cytobacillus mangrovibacter</name>
    <dbReference type="NCBI Taxonomy" id="3299024"/>
    <lineage>
        <taxon>Bacteria</taxon>
        <taxon>Bacillati</taxon>
        <taxon>Bacillota</taxon>
        <taxon>Bacilli</taxon>
        <taxon>Bacillales</taxon>
        <taxon>Bacillaceae</taxon>
        <taxon>Cytobacillus</taxon>
    </lineage>
</organism>
<dbReference type="NCBIfam" id="TIGR02887">
    <property type="entry name" value="spore_ger_x_C"/>
    <property type="match status" value="1"/>
</dbReference>
<dbReference type="Proteomes" id="UP001601058">
    <property type="component" value="Unassembled WGS sequence"/>
</dbReference>
<evidence type="ECO:0000256" key="3">
    <source>
        <dbReference type="ARBA" id="ARBA00022544"/>
    </source>
</evidence>
<dbReference type="RefSeq" id="WP_389220766.1">
    <property type="nucleotide sequence ID" value="NZ_JBIACJ010000007.1"/>
</dbReference>
<accession>A0ABW6K3F4</accession>
<feature type="coiled-coil region" evidence="8">
    <location>
        <begin position="288"/>
        <end position="316"/>
    </location>
</feature>
<comment type="similarity">
    <text evidence="2">Belongs to the GerABKC lipoprotein family.</text>
</comment>
<protein>
    <submittedName>
        <fullName evidence="11">Ger(X)C family spore germination protein</fullName>
    </submittedName>
</protein>
<evidence type="ECO:0000313" key="12">
    <source>
        <dbReference type="Proteomes" id="UP001601058"/>
    </source>
</evidence>
<keyword evidence="3" id="KW-0309">Germination</keyword>
<dbReference type="Pfam" id="PF05504">
    <property type="entry name" value="Spore_GerAC"/>
    <property type="match status" value="1"/>
</dbReference>
<proteinExistence type="inferred from homology"/>
<keyword evidence="8" id="KW-0175">Coiled coil</keyword>
<dbReference type="InterPro" id="IPR046953">
    <property type="entry name" value="Spore_GerAC-like_C"/>
</dbReference>
<dbReference type="Pfam" id="PF25198">
    <property type="entry name" value="Spore_GerAC_N"/>
    <property type="match status" value="1"/>
</dbReference>
<name>A0ABW6K3F4_9BACI</name>
<evidence type="ECO:0000259" key="10">
    <source>
        <dbReference type="Pfam" id="PF25198"/>
    </source>
</evidence>
<evidence type="ECO:0000256" key="7">
    <source>
        <dbReference type="ARBA" id="ARBA00023288"/>
    </source>
</evidence>
<evidence type="ECO:0000256" key="5">
    <source>
        <dbReference type="ARBA" id="ARBA00023136"/>
    </source>
</evidence>
<feature type="domain" description="Spore germination GerAC-like C-terminal" evidence="9">
    <location>
        <begin position="200"/>
        <end position="357"/>
    </location>
</feature>
<comment type="subcellular location">
    <subcellularLocation>
        <location evidence="1">Membrane</location>
        <topology evidence="1">Lipid-anchor</topology>
    </subcellularLocation>
</comment>
<keyword evidence="4" id="KW-0732">Signal</keyword>
<evidence type="ECO:0000256" key="2">
    <source>
        <dbReference type="ARBA" id="ARBA00007886"/>
    </source>
</evidence>
<sequence>MEKGLKNCTLILMIIGLTGCMNINQQVLDDIQLATGASYEYIDEDKIEVIAVFPNFQPDKSVKNETISASSSLSKEIRDKLSFQSDRPIVSGKVEVTLYEKKTAERGIKELLDTLQRDPSIGSNVFLAVIDGDPEELLSKQYGNTDNGYYLSNLIEQNIETGLIPKTNLHLFLYKLYAEGMDSMLPIIEQKNGKINLKAIGLFDEDRLVDQLGVDDFFYLRILLEHKSQRDSQAFKLTDDKKVSIFNIKTKRKYEIPKPMTNSEIKIKLKIKSIIREYRNGELNNKKIKELEKILKEHIEKKSEELIQQFQEKEIDPLGIGEEVRTRTRQWDQKKWEELYPDIKITVQATIDILESGVID</sequence>
<reference evidence="11 12" key="1">
    <citation type="submission" date="2024-08" db="EMBL/GenBank/DDBJ databases">
        <title>Two novel Cytobacillus novel species.</title>
        <authorList>
            <person name="Liu G."/>
        </authorList>
    </citation>
    <scope>NUCLEOTIDE SEQUENCE [LARGE SCALE GENOMIC DNA]</scope>
    <source>
        <strain evidence="11 12">FJAT-53684</strain>
    </source>
</reference>
<evidence type="ECO:0000256" key="6">
    <source>
        <dbReference type="ARBA" id="ARBA00023139"/>
    </source>
</evidence>
<dbReference type="Gene3D" id="3.30.300.210">
    <property type="entry name" value="Nutrient germinant receptor protein C, domain 3"/>
    <property type="match status" value="1"/>
</dbReference>